<organism evidence="1 2">
    <name type="scientific">Clarias magur</name>
    <name type="common">Asian catfish</name>
    <name type="synonym">Macropteronotus magur</name>
    <dbReference type="NCBI Taxonomy" id="1594786"/>
    <lineage>
        <taxon>Eukaryota</taxon>
        <taxon>Metazoa</taxon>
        <taxon>Chordata</taxon>
        <taxon>Craniata</taxon>
        <taxon>Vertebrata</taxon>
        <taxon>Euteleostomi</taxon>
        <taxon>Actinopterygii</taxon>
        <taxon>Neopterygii</taxon>
        <taxon>Teleostei</taxon>
        <taxon>Ostariophysi</taxon>
        <taxon>Siluriformes</taxon>
        <taxon>Clariidae</taxon>
        <taxon>Clarias</taxon>
    </lineage>
</organism>
<dbReference type="Proteomes" id="UP000727407">
    <property type="component" value="Unassembled WGS sequence"/>
</dbReference>
<keyword evidence="1" id="KW-0489">Methyltransferase</keyword>
<dbReference type="GO" id="GO:0008168">
    <property type="term" value="F:methyltransferase activity"/>
    <property type="evidence" value="ECO:0007669"/>
    <property type="project" value="UniProtKB-KW"/>
</dbReference>
<proteinExistence type="predicted"/>
<dbReference type="AlphaFoldDB" id="A0A8J4X576"/>
<feature type="non-terminal residue" evidence="1">
    <location>
        <position position="70"/>
    </location>
</feature>
<dbReference type="EMBL" id="QNUK01000425">
    <property type="protein sequence ID" value="KAF5893583.1"/>
    <property type="molecule type" value="Genomic_DNA"/>
</dbReference>
<protein>
    <submittedName>
        <fullName evidence="1">Putative ribosomal RNA small subunit methyltransferase A</fullName>
    </submittedName>
</protein>
<dbReference type="GO" id="GO:0032259">
    <property type="term" value="P:methylation"/>
    <property type="evidence" value="ECO:0007669"/>
    <property type="project" value="UniProtKB-KW"/>
</dbReference>
<comment type="caution">
    <text evidence="1">The sequence shown here is derived from an EMBL/GenBank/DDBJ whole genome shotgun (WGS) entry which is preliminary data.</text>
</comment>
<keyword evidence="1" id="KW-0808">Transferase</keyword>
<reference evidence="1" key="1">
    <citation type="submission" date="2020-07" db="EMBL/GenBank/DDBJ databases">
        <title>Clarias magur genome sequencing, assembly and annotation.</title>
        <authorList>
            <person name="Kushwaha B."/>
            <person name="Kumar R."/>
            <person name="Das P."/>
            <person name="Joshi C.G."/>
            <person name="Kumar D."/>
            <person name="Nagpure N.S."/>
            <person name="Pandey M."/>
            <person name="Agarwal S."/>
            <person name="Srivastava S."/>
            <person name="Singh M."/>
            <person name="Sahoo L."/>
            <person name="Jayasankar P."/>
            <person name="Meher P.K."/>
            <person name="Koringa P.G."/>
            <person name="Iquebal M.A."/>
            <person name="Das S.P."/>
            <person name="Bit A."/>
            <person name="Patnaik S."/>
            <person name="Patel N."/>
            <person name="Shah T.M."/>
            <person name="Hinsu A."/>
            <person name="Jena J.K."/>
        </authorList>
    </citation>
    <scope>NUCLEOTIDE SEQUENCE</scope>
    <source>
        <strain evidence="1">CIFAMagur01</strain>
        <tissue evidence="1">Testis</tissue>
    </source>
</reference>
<sequence length="70" mass="8248">MQRSERLNDRKTQRFYRRVLTQQNVTERPDISCCERLFHLSPALQTPNPVSGSSVIRLVGIKTSYRRRSN</sequence>
<evidence type="ECO:0000313" key="2">
    <source>
        <dbReference type="Proteomes" id="UP000727407"/>
    </source>
</evidence>
<name>A0A8J4X576_CLAMG</name>
<accession>A0A8J4X576</accession>
<gene>
    <name evidence="1" type="primary">rsmA</name>
    <name evidence="1" type="ORF">DAT39_016719</name>
</gene>
<evidence type="ECO:0000313" key="1">
    <source>
        <dbReference type="EMBL" id="KAF5893583.1"/>
    </source>
</evidence>
<keyword evidence="2" id="KW-1185">Reference proteome</keyword>